<name>A0ABQ5ADS8_9ASTR</name>
<gene>
    <name evidence="3" type="ORF">Tco_0821989</name>
</gene>
<organism evidence="3 4">
    <name type="scientific">Tanacetum coccineum</name>
    <dbReference type="NCBI Taxonomy" id="301880"/>
    <lineage>
        <taxon>Eukaryota</taxon>
        <taxon>Viridiplantae</taxon>
        <taxon>Streptophyta</taxon>
        <taxon>Embryophyta</taxon>
        <taxon>Tracheophyta</taxon>
        <taxon>Spermatophyta</taxon>
        <taxon>Magnoliopsida</taxon>
        <taxon>eudicotyledons</taxon>
        <taxon>Gunneridae</taxon>
        <taxon>Pentapetalae</taxon>
        <taxon>asterids</taxon>
        <taxon>campanulids</taxon>
        <taxon>Asterales</taxon>
        <taxon>Asteraceae</taxon>
        <taxon>Asteroideae</taxon>
        <taxon>Anthemideae</taxon>
        <taxon>Anthemidinae</taxon>
        <taxon>Tanacetum</taxon>
    </lineage>
</organism>
<accession>A0ABQ5ADS8</accession>
<proteinExistence type="predicted"/>
<feature type="region of interest" description="Disordered" evidence="2">
    <location>
        <begin position="595"/>
        <end position="634"/>
    </location>
</feature>
<reference evidence="3" key="1">
    <citation type="journal article" date="2022" name="Int. J. Mol. Sci.">
        <title>Draft Genome of Tanacetum Coccineum: Genomic Comparison of Closely Related Tanacetum-Family Plants.</title>
        <authorList>
            <person name="Yamashiro T."/>
            <person name="Shiraishi A."/>
            <person name="Nakayama K."/>
            <person name="Satake H."/>
        </authorList>
    </citation>
    <scope>NUCLEOTIDE SEQUENCE</scope>
</reference>
<sequence>MASFDYRLNPLYTIKECSSCGALYNKGYCCSNMGSVDKFVRDPNPISYDETPDPPSQPKTSSFNQRYCFHCKDPLEEHERCQRCTYKRCWSGLSQGFCHICNEYSSIDDSTIESLDDNPNFDNTPQEQSSHYQAPSENFPTHSQPILCEFCGIDARYGDYCTSQVPIISNPEPCYDQDYDEFPQTLPSFPQQYPCCEDCGGPHETFQCQPMNYYEPNPCYDSNYSGLDQIEPPQFPVIHQPPQEMSMEALLAREDLMKSIENFLKKFNRISFRETPKVLMQAWDKFFEIKHAQFEEAQDLLNKLLQDLQSINEELAEFINTPSWNLPTSSYDDDDDEYSFATQEYLMTYSTAITPESPVTNSLIMEDEHLDTIPETESDELIKSSVEDLVQIPSESEDSSDGECDLPPYDDSSKNHDLTFSNPLFDIDEDFTSSDESFSEEDVPNENFKIFSNPLFDLDEEITSTKVDQIDDEVLENTNSIPPGIEYPCFNAESDLLESLLHQDTSINDSQKIDSLLDEFAGELTLLHSIPSGIDDVNLDPEGDILFLENFLYDNSSPRPPKEFNSKNPTESFSPSPISVEDSDSLMEEIDILFDGDESIPPGIESDDYDSEDDDNSTSRPEFESFHVDYPDSGDSTIDVVEDIPVDVPNILPTHPALFMDFDFIPSHNDLGSDLDISSPS</sequence>
<feature type="compositionally biased region" description="Polar residues" evidence="2">
    <location>
        <begin position="566"/>
        <end position="577"/>
    </location>
</feature>
<feature type="coiled-coil region" evidence="1">
    <location>
        <begin position="294"/>
        <end position="321"/>
    </location>
</feature>
<feature type="compositionally biased region" description="Basic and acidic residues" evidence="2">
    <location>
        <begin position="621"/>
        <end position="630"/>
    </location>
</feature>
<protein>
    <submittedName>
        <fullName evidence="3">Uncharacterized protein</fullName>
    </submittedName>
</protein>
<comment type="caution">
    <text evidence="3">The sequence shown here is derived from an EMBL/GenBank/DDBJ whole genome shotgun (WGS) entry which is preliminary data.</text>
</comment>
<evidence type="ECO:0000313" key="3">
    <source>
        <dbReference type="EMBL" id="GJT00820.1"/>
    </source>
</evidence>
<evidence type="ECO:0000256" key="1">
    <source>
        <dbReference type="SAM" id="Coils"/>
    </source>
</evidence>
<feature type="compositionally biased region" description="Acidic residues" evidence="2">
    <location>
        <begin position="605"/>
        <end position="616"/>
    </location>
</feature>
<feature type="compositionally biased region" description="Acidic residues" evidence="2">
    <location>
        <begin position="395"/>
        <end position="404"/>
    </location>
</feature>
<evidence type="ECO:0000256" key="2">
    <source>
        <dbReference type="SAM" id="MobiDB-lite"/>
    </source>
</evidence>
<keyword evidence="4" id="KW-1185">Reference proteome</keyword>
<evidence type="ECO:0000313" key="4">
    <source>
        <dbReference type="Proteomes" id="UP001151760"/>
    </source>
</evidence>
<feature type="region of interest" description="Disordered" evidence="2">
    <location>
        <begin position="392"/>
        <end position="415"/>
    </location>
</feature>
<keyword evidence="1" id="KW-0175">Coiled coil</keyword>
<feature type="compositionally biased region" description="Polar residues" evidence="2">
    <location>
        <begin position="120"/>
        <end position="138"/>
    </location>
</feature>
<reference evidence="3" key="2">
    <citation type="submission" date="2022-01" db="EMBL/GenBank/DDBJ databases">
        <authorList>
            <person name="Yamashiro T."/>
            <person name="Shiraishi A."/>
            <person name="Satake H."/>
            <person name="Nakayama K."/>
        </authorList>
    </citation>
    <scope>NUCLEOTIDE SEQUENCE</scope>
</reference>
<dbReference type="EMBL" id="BQNB010012224">
    <property type="protein sequence ID" value="GJT00820.1"/>
    <property type="molecule type" value="Genomic_DNA"/>
</dbReference>
<feature type="region of interest" description="Disordered" evidence="2">
    <location>
        <begin position="112"/>
        <end position="138"/>
    </location>
</feature>
<dbReference type="Proteomes" id="UP001151760">
    <property type="component" value="Unassembled WGS sequence"/>
</dbReference>
<feature type="region of interest" description="Disordered" evidence="2">
    <location>
        <begin position="558"/>
        <end position="581"/>
    </location>
</feature>